<dbReference type="InterPro" id="IPR052337">
    <property type="entry name" value="SAT4-like"/>
</dbReference>
<evidence type="ECO:0000256" key="4">
    <source>
        <dbReference type="ARBA" id="ARBA00023136"/>
    </source>
</evidence>
<dbReference type="InterPro" id="IPR049326">
    <property type="entry name" value="Rhodopsin_dom_fungi"/>
</dbReference>
<dbReference type="EMBL" id="ML994696">
    <property type="protein sequence ID" value="KAF2177028.1"/>
    <property type="molecule type" value="Genomic_DNA"/>
</dbReference>
<evidence type="ECO:0000259" key="7">
    <source>
        <dbReference type="Pfam" id="PF20684"/>
    </source>
</evidence>
<comment type="similarity">
    <text evidence="5">Belongs to the SAT4 family.</text>
</comment>
<evidence type="ECO:0000256" key="5">
    <source>
        <dbReference type="ARBA" id="ARBA00038359"/>
    </source>
</evidence>
<evidence type="ECO:0000256" key="1">
    <source>
        <dbReference type="ARBA" id="ARBA00004141"/>
    </source>
</evidence>
<evidence type="ECO:0000256" key="3">
    <source>
        <dbReference type="ARBA" id="ARBA00022989"/>
    </source>
</evidence>
<dbReference type="PANTHER" id="PTHR33048:SF129">
    <property type="entry name" value="INTEGRAL MEMBRANE PROTEIN-RELATED"/>
    <property type="match status" value="1"/>
</dbReference>
<dbReference type="AlphaFoldDB" id="A0A6A6DEZ2"/>
<keyword evidence="9" id="KW-1185">Reference proteome</keyword>
<name>A0A6A6DEZ2_9PEZI</name>
<keyword evidence="2 6" id="KW-0812">Transmembrane</keyword>
<evidence type="ECO:0000313" key="9">
    <source>
        <dbReference type="Proteomes" id="UP000800200"/>
    </source>
</evidence>
<sequence length="99" mass="10974">MDEGPVTLAARVINCIADLLVTVLPIPMVFKLQMPVRQRAAVIVPFSLGFVVTIAGIMRTWYIYKSLIAHYDMNSYAYPLWISAVVEIDLGVVSSFSVP</sequence>
<dbReference type="GO" id="GO:0016020">
    <property type="term" value="C:membrane"/>
    <property type="evidence" value="ECO:0007669"/>
    <property type="project" value="UniProtKB-SubCell"/>
</dbReference>
<organism evidence="8 9">
    <name type="scientific">Zopfia rhizophila CBS 207.26</name>
    <dbReference type="NCBI Taxonomy" id="1314779"/>
    <lineage>
        <taxon>Eukaryota</taxon>
        <taxon>Fungi</taxon>
        <taxon>Dikarya</taxon>
        <taxon>Ascomycota</taxon>
        <taxon>Pezizomycotina</taxon>
        <taxon>Dothideomycetes</taxon>
        <taxon>Dothideomycetes incertae sedis</taxon>
        <taxon>Zopfiaceae</taxon>
        <taxon>Zopfia</taxon>
    </lineage>
</organism>
<dbReference type="Proteomes" id="UP000800200">
    <property type="component" value="Unassembled WGS sequence"/>
</dbReference>
<feature type="transmembrane region" description="Helical" evidence="6">
    <location>
        <begin position="6"/>
        <end position="30"/>
    </location>
</feature>
<evidence type="ECO:0000313" key="8">
    <source>
        <dbReference type="EMBL" id="KAF2177028.1"/>
    </source>
</evidence>
<protein>
    <recommendedName>
        <fullName evidence="7">Rhodopsin domain-containing protein</fullName>
    </recommendedName>
</protein>
<evidence type="ECO:0000256" key="2">
    <source>
        <dbReference type="ARBA" id="ARBA00022692"/>
    </source>
</evidence>
<keyword evidence="4 6" id="KW-0472">Membrane</keyword>
<feature type="domain" description="Rhodopsin" evidence="7">
    <location>
        <begin position="4"/>
        <end position="94"/>
    </location>
</feature>
<dbReference type="Pfam" id="PF20684">
    <property type="entry name" value="Fung_rhodopsin"/>
    <property type="match status" value="1"/>
</dbReference>
<gene>
    <name evidence="8" type="ORF">K469DRAFT_382754</name>
</gene>
<feature type="transmembrane region" description="Helical" evidence="6">
    <location>
        <begin position="42"/>
        <end position="64"/>
    </location>
</feature>
<dbReference type="OrthoDB" id="4525788at2759"/>
<keyword evidence="3 6" id="KW-1133">Transmembrane helix</keyword>
<dbReference type="PANTHER" id="PTHR33048">
    <property type="entry name" value="PTH11-LIKE INTEGRAL MEMBRANE PROTEIN (AFU_ORTHOLOGUE AFUA_5G11245)"/>
    <property type="match status" value="1"/>
</dbReference>
<evidence type="ECO:0000256" key="6">
    <source>
        <dbReference type="SAM" id="Phobius"/>
    </source>
</evidence>
<comment type="subcellular location">
    <subcellularLocation>
        <location evidence="1">Membrane</location>
        <topology evidence="1">Multi-pass membrane protein</topology>
    </subcellularLocation>
</comment>
<accession>A0A6A6DEZ2</accession>
<proteinExistence type="inferred from homology"/>
<feature type="transmembrane region" description="Helical" evidence="6">
    <location>
        <begin position="76"/>
        <end position="98"/>
    </location>
</feature>
<reference evidence="8" key="1">
    <citation type="journal article" date="2020" name="Stud. Mycol.">
        <title>101 Dothideomycetes genomes: a test case for predicting lifestyles and emergence of pathogens.</title>
        <authorList>
            <person name="Haridas S."/>
            <person name="Albert R."/>
            <person name="Binder M."/>
            <person name="Bloem J."/>
            <person name="Labutti K."/>
            <person name="Salamov A."/>
            <person name="Andreopoulos B."/>
            <person name="Baker S."/>
            <person name="Barry K."/>
            <person name="Bills G."/>
            <person name="Bluhm B."/>
            <person name="Cannon C."/>
            <person name="Castanera R."/>
            <person name="Culley D."/>
            <person name="Daum C."/>
            <person name="Ezra D."/>
            <person name="Gonzalez J."/>
            <person name="Henrissat B."/>
            <person name="Kuo A."/>
            <person name="Liang C."/>
            <person name="Lipzen A."/>
            <person name="Lutzoni F."/>
            <person name="Magnuson J."/>
            <person name="Mondo S."/>
            <person name="Nolan M."/>
            <person name="Ohm R."/>
            <person name="Pangilinan J."/>
            <person name="Park H.-J."/>
            <person name="Ramirez L."/>
            <person name="Alfaro M."/>
            <person name="Sun H."/>
            <person name="Tritt A."/>
            <person name="Yoshinaga Y."/>
            <person name="Zwiers L.-H."/>
            <person name="Turgeon B."/>
            <person name="Goodwin S."/>
            <person name="Spatafora J."/>
            <person name="Crous P."/>
            <person name="Grigoriev I."/>
        </authorList>
    </citation>
    <scope>NUCLEOTIDE SEQUENCE</scope>
    <source>
        <strain evidence="8">CBS 207.26</strain>
    </source>
</reference>